<evidence type="ECO:0000259" key="8">
    <source>
        <dbReference type="PROSITE" id="PS50240"/>
    </source>
</evidence>
<feature type="chain" id="PRO_5029445800" description="Peptidase S1 domain-containing protein" evidence="7">
    <location>
        <begin position="23"/>
        <end position="907"/>
    </location>
</feature>
<proteinExistence type="inferred from homology"/>
<keyword evidence="4 6" id="KW-0720">Serine protease</keyword>
<dbReference type="PRINTS" id="PR00722">
    <property type="entry name" value="CHYMOTRYPSIN"/>
</dbReference>
<dbReference type="InterPro" id="IPR018114">
    <property type="entry name" value="TRYPSIN_HIS"/>
</dbReference>
<dbReference type="InterPro" id="IPR033116">
    <property type="entry name" value="TRYPSIN_SER"/>
</dbReference>
<sequence>MNNLFLFFFGLLATLHFSNVQAALEGEGIIGGDDALPGDYPYQISLEVSGNSICGGSLIGSNHAITAAHCVTDTTGRLVKRATKVVAGISELRTYPAGRISVDVEKIYIPKLYDPKTFNQHMAGDIAVLRLKQSVDFEDNPYVGKLKLPIAGKSYAGERVVITGFGWTKINTKKNPWTGGIVETGGSRTGKLKWAESDVITKAECQRGYRSPVLDSHICSKLVQRISTPEGICSGDSGGPLVYNGDTLIGVVSTSPLGCREDKDAAVYTRVSFYLDFVKKAVNDIYDSNTKTLTLTDFTIMNLQTSLVLAFATTALLAGSAVGALEGEGIQGGEVVELGNFTYQVTIQINGRSICGGGIISSTHIVTAAHCVTDEKGEFTKKPMKIVAGIHDLNIWAPTWFASDVQKVYVPKTFGLTDFKNSIPGDIAVLKLFMPLNMESNENLSILKLPTEKRSYAGEKAIISGYGWNWVDLVENPETGKQEEKGGGKDGKMRFAEANILSTEECQKGYKSKITENHLCASLVQRDSDKPEGICYGDSGGPLVYNGDTLIGVVSTSPLGCRETEAAAVYTRVSSFLDFVYKAVKDVKDKSIRTTTLMIVVSTKAMNSLIFLFVYLYLSSTFDGNHVLALDVEGIVGGDFATEGMFKYQVSVQKDGEGTCGGGIIADQYILTAAHCVVNETGVFENKPYKVVADSVDLRTPAGMKVSVDKAYVPSGYRSSESADDIAVLKLKEGLNLDENPNLSKLDLPLSSKTVNYTGKTAVIVGYGYTWVKTLFNLFQLDGGSDFKLKYANVTVIGKEECELTNFNITMDIDQQVCGRLFQRDPEHPEGICSGDSGSPLVMNNTVIGVVSRGPPSCEEDFSAAKYTRISFFLKFIKQVLEVSFGITSKIIENKSTFSHMIAVIRK</sequence>
<dbReference type="SUPFAM" id="SSF50494">
    <property type="entry name" value="Trypsin-like serine proteases"/>
    <property type="match status" value="3"/>
</dbReference>
<evidence type="ECO:0000256" key="5">
    <source>
        <dbReference type="ARBA" id="ARBA00023157"/>
    </source>
</evidence>
<keyword evidence="10" id="KW-1185">Reference proteome</keyword>
<dbReference type="InterPro" id="IPR043504">
    <property type="entry name" value="Peptidase_S1_PA_chymotrypsin"/>
</dbReference>
<dbReference type="KEGG" id="nvi:107980548"/>
<dbReference type="GO" id="GO:0004252">
    <property type="term" value="F:serine-type endopeptidase activity"/>
    <property type="evidence" value="ECO:0007669"/>
    <property type="project" value="InterPro"/>
</dbReference>
<evidence type="ECO:0000256" key="4">
    <source>
        <dbReference type="ARBA" id="ARBA00022825"/>
    </source>
</evidence>
<dbReference type="PROSITE" id="PS50240">
    <property type="entry name" value="TRYPSIN_DOM"/>
    <property type="match status" value="3"/>
</dbReference>
<keyword evidence="2 6" id="KW-0645">Protease</keyword>
<dbReference type="SMR" id="A0A7M7T6L0"/>
<dbReference type="FunFam" id="2.40.10.10:FF:000068">
    <property type="entry name" value="transmembrane protease serine 2"/>
    <property type="match status" value="1"/>
</dbReference>
<evidence type="ECO:0000313" key="9">
    <source>
        <dbReference type="EnsemblMetazoa" id="XP_031777969"/>
    </source>
</evidence>
<dbReference type="AlphaFoldDB" id="A0A7M7T6L0"/>
<dbReference type="InterPro" id="IPR001254">
    <property type="entry name" value="Trypsin_dom"/>
</dbReference>
<dbReference type="InParanoid" id="A0A7M7T6L0"/>
<dbReference type="CDD" id="cd00190">
    <property type="entry name" value="Tryp_SPc"/>
    <property type="match status" value="3"/>
</dbReference>
<dbReference type="Proteomes" id="UP000002358">
    <property type="component" value="Chromosome 1"/>
</dbReference>
<feature type="domain" description="Peptidase S1" evidence="8">
    <location>
        <begin position="330"/>
        <end position="585"/>
    </location>
</feature>
<feature type="domain" description="Peptidase S1" evidence="8">
    <location>
        <begin position="635"/>
        <end position="882"/>
    </location>
</feature>
<dbReference type="PROSITE" id="PS00134">
    <property type="entry name" value="TRYPSIN_HIS"/>
    <property type="match status" value="3"/>
</dbReference>
<evidence type="ECO:0000256" key="7">
    <source>
        <dbReference type="SAM" id="SignalP"/>
    </source>
</evidence>
<reference evidence="9" key="1">
    <citation type="submission" date="2021-01" db="UniProtKB">
        <authorList>
            <consortium name="EnsemblMetazoa"/>
        </authorList>
    </citation>
    <scope>IDENTIFICATION</scope>
</reference>
<dbReference type="InterPro" id="IPR050430">
    <property type="entry name" value="Peptidase_S1"/>
</dbReference>
<evidence type="ECO:0000256" key="6">
    <source>
        <dbReference type="RuleBase" id="RU363034"/>
    </source>
</evidence>
<dbReference type="InterPro" id="IPR001314">
    <property type="entry name" value="Peptidase_S1A"/>
</dbReference>
<keyword evidence="7" id="KW-0732">Signal</keyword>
<dbReference type="GeneID" id="107980548"/>
<dbReference type="GO" id="GO:0006508">
    <property type="term" value="P:proteolysis"/>
    <property type="evidence" value="ECO:0007669"/>
    <property type="project" value="UniProtKB-KW"/>
</dbReference>
<accession>A0A7M7T6L0</accession>
<dbReference type="PANTHER" id="PTHR24276">
    <property type="entry name" value="POLYSERASE-RELATED"/>
    <property type="match status" value="1"/>
</dbReference>
<feature type="signal peptide" evidence="7">
    <location>
        <begin position="1"/>
        <end position="22"/>
    </location>
</feature>
<feature type="domain" description="Peptidase S1" evidence="8">
    <location>
        <begin position="29"/>
        <end position="283"/>
    </location>
</feature>
<dbReference type="RefSeq" id="XP_031777969.1">
    <property type="nucleotide sequence ID" value="XM_031922109.2"/>
</dbReference>
<evidence type="ECO:0000256" key="3">
    <source>
        <dbReference type="ARBA" id="ARBA00022801"/>
    </source>
</evidence>
<organism evidence="9 10">
    <name type="scientific">Nasonia vitripennis</name>
    <name type="common">Parasitic wasp</name>
    <dbReference type="NCBI Taxonomy" id="7425"/>
    <lineage>
        <taxon>Eukaryota</taxon>
        <taxon>Metazoa</taxon>
        <taxon>Ecdysozoa</taxon>
        <taxon>Arthropoda</taxon>
        <taxon>Hexapoda</taxon>
        <taxon>Insecta</taxon>
        <taxon>Pterygota</taxon>
        <taxon>Neoptera</taxon>
        <taxon>Endopterygota</taxon>
        <taxon>Hymenoptera</taxon>
        <taxon>Apocrita</taxon>
        <taxon>Proctotrupomorpha</taxon>
        <taxon>Chalcidoidea</taxon>
        <taxon>Pteromalidae</taxon>
        <taxon>Pteromalinae</taxon>
        <taxon>Nasonia</taxon>
    </lineage>
</organism>
<dbReference type="EnsemblMetazoa" id="XM_031922109">
    <property type="protein sequence ID" value="XP_031777969"/>
    <property type="gene ID" value="LOC107980548"/>
</dbReference>
<evidence type="ECO:0000313" key="10">
    <source>
        <dbReference type="Proteomes" id="UP000002358"/>
    </source>
</evidence>
<dbReference type="InterPro" id="IPR009003">
    <property type="entry name" value="Peptidase_S1_PA"/>
</dbReference>
<comment type="similarity">
    <text evidence="1">Belongs to the peptidase S1 family.</text>
</comment>
<keyword evidence="5" id="KW-1015">Disulfide bond</keyword>
<protein>
    <recommendedName>
        <fullName evidence="8">Peptidase S1 domain-containing protein</fullName>
    </recommendedName>
</protein>
<evidence type="ECO:0000256" key="1">
    <source>
        <dbReference type="ARBA" id="ARBA00007664"/>
    </source>
</evidence>
<dbReference type="Pfam" id="PF00089">
    <property type="entry name" value="Trypsin"/>
    <property type="match status" value="3"/>
</dbReference>
<dbReference type="PANTHER" id="PTHR24276:SF98">
    <property type="entry name" value="FI18310P1-RELATED"/>
    <property type="match status" value="1"/>
</dbReference>
<dbReference type="PROSITE" id="PS00135">
    <property type="entry name" value="TRYPSIN_SER"/>
    <property type="match status" value="3"/>
</dbReference>
<name>A0A7M7T6L0_NASVI</name>
<keyword evidence="3 6" id="KW-0378">Hydrolase</keyword>
<dbReference type="Gene3D" id="2.40.10.10">
    <property type="entry name" value="Trypsin-like serine proteases"/>
    <property type="match status" value="3"/>
</dbReference>
<dbReference type="SMART" id="SM00020">
    <property type="entry name" value="Tryp_SPc"/>
    <property type="match status" value="3"/>
</dbReference>
<evidence type="ECO:0000256" key="2">
    <source>
        <dbReference type="ARBA" id="ARBA00022670"/>
    </source>
</evidence>